<sequence>MPDFTRRRALEVLGTGATTVLAGCSGDPTNTEDKPNETAPPEPEEQSVGDLEDVLVIEAAQQHTLRADSGEVYDAVEIHADGALAFEDGAALQLRGTNDS</sequence>
<dbReference type="EMBL" id="OBEJ01000009">
    <property type="protein sequence ID" value="SNZ18187.1"/>
    <property type="molecule type" value="Genomic_DNA"/>
</dbReference>
<accession>A0A285PAA8</accession>
<organism evidence="2 3">
    <name type="scientific">Natronoarchaeum philippinense</name>
    <dbReference type="NCBI Taxonomy" id="558529"/>
    <lineage>
        <taxon>Archaea</taxon>
        <taxon>Methanobacteriati</taxon>
        <taxon>Methanobacteriota</taxon>
        <taxon>Stenosarchaea group</taxon>
        <taxon>Halobacteria</taxon>
        <taxon>Halobacteriales</taxon>
        <taxon>Natronoarchaeaceae</taxon>
    </lineage>
</organism>
<name>A0A285PAA8_NATPI</name>
<keyword evidence="3" id="KW-1185">Reference proteome</keyword>
<feature type="region of interest" description="Disordered" evidence="1">
    <location>
        <begin position="19"/>
        <end position="48"/>
    </location>
</feature>
<reference evidence="2 3" key="1">
    <citation type="submission" date="2017-09" db="EMBL/GenBank/DDBJ databases">
        <authorList>
            <person name="Ehlers B."/>
            <person name="Leendertz F.H."/>
        </authorList>
    </citation>
    <scope>NUCLEOTIDE SEQUENCE [LARGE SCALE GENOMIC DNA]</scope>
    <source>
        <strain evidence="2 3">DSM 27208</strain>
    </source>
</reference>
<evidence type="ECO:0000256" key="1">
    <source>
        <dbReference type="SAM" id="MobiDB-lite"/>
    </source>
</evidence>
<evidence type="ECO:0000313" key="3">
    <source>
        <dbReference type="Proteomes" id="UP000219453"/>
    </source>
</evidence>
<dbReference type="PROSITE" id="PS51257">
    <property type="entry name" value="PROKAR_LIPOPROTEIN"/>
    <property type="match status" value="1"/>
</dbReference>
<evidence type="ECO:0000313" key="2">
    <source>
        <dbReference type="EMBL" id="SNZ18187.1"/>
    </source>
</evidence>
<proteinExistence type="predicted"/>
<dbReference type="AlphaFoldDB" id="A0A285PAA8"/>
<dbReference type="Proteomes" id="UP000219453">
    <property type="component" value="Unassembled WGS sequence"/>
</dbReference>
<protein>
    <submittedName>
        <fullName evidence="2">Uncharacterized protein</fullName>
    </submittedName>
</protein>
<gene>
    <name evidence="2" type="ORF">SAMN06269185_3285</name>
</gene>
<dbReference type="RefSeq" id="WP_097010162.1">
    <property type="nucleotide sequence ID" value="NZ_OBEJ01000009.1"/>
</dbReference>